<sequence length="873" mass="97729">MSERVEERPTMAGDDHRAVFVDTNLDTHLAIHVSSRTTVNSLKRRLRREHYECFPDIGGIEVNYLLVKFNDSYYHLPDDMLLKTAFQGVVTAWFVSADVWTTGRPLEIQKAVEYKPYEPLSQPHIEFQRVERCPQFHNEHQHIESHPQHHNESQYIESRPQHDDEFRHVDPSTQSHVTLDMSCKTKRKKKKLKTMKKMNKKKNSEKENVQSMSGVKEDLKEEDLNEKTSDKGKLDVQTIDKDCTITNLDEPCEGQRDTAFVQPSLVLLKPGSDTNVRVFFGEVEVVHQVGGELSSKTQIDDQKAVDTSHIRGELPLPGDTSRLEESVKTISEIRKRKPRHRKAVSGKDSPMSPVKEQQVDEIQEKAVPVTVIQDKPKKRSLKKQPVPAADPSNLSVNQHLNETAMEMDAPKKDDAILTRCDMNDALLKSDNTSKKRKTNESEREREHTDTEEVSQLYHNNVTELSQNESLNLVKREKEIEEDVLSKSEHTAKRRKVKKTKSPVTENNDKPEESVETMSGIGSLKKRSQNGEADSKRVPPGSPLKEQPEEGVGERAVPKTVIQSDKPMKKSKKKEPVPGNQQLENTIKMDAPKSVEQADDIVADVERNDAQEHKETSQGEELHGEFSQDPRLEVSAVLAESMQQLEKPQASKQKARKLDQPSSIDTSSNGHNLVGSKKKKGTAKTSELQKSATDQNHDKTVPPLSTKEVNPTLAELTNSSRKTGVPRASLDDGSKSSEVLQSKARKIRDGAKAKEPSKKLEETPKKSSHLSTKETKRAIFENGNSSSSGEDGTDTSSSSATQPPADNLSSSEFSEGESKDSSKGNGRTKTNSSGLNLESVLRSSRSYKKAKLVASQLQNESQTPEIVPDSQVDM</sequence>
<feature type="compositionally biased region" description="Basic residues" evidence="1">
    <location>
        <begin position="184"/>
        <end position="201"/>
    </location>
</feature>
<feature type="compositionally biased region" description="Polar residues" evidence="1">
    <location>
        <begin position="799"/>
        <end position="812"/>
    </location>
</feature>
<feature type="compositionally biased region" description="Basic and acidic residues" evidence="1">
    <location>
        <begin position="298"/>
        <end position="312"/>
    </location>
</feature>
<accession>A0A9R0IRJ1</accession>
<feature type="compositionally biased region" description="Basic and acidic residues" evidence="1">
    <location>
        <begin position="746"/>
        <end position="778"/>
    </location>
</feature>
<feature type="compositionally biased region" description="Polar residues" evidence="1">
    <location>
        <begin position="456"/>
        <end position="470"/>
    </location>
</feature>
<reference evidence="2" key="1">
    <citation type="journal article" date="2021" name="Nat. Commun.">
        <title>Genomic analyses provide insights into spinach domestication and the genetic basis of agronomic traits.</title>
        <authorList>
            <person name="Cai X."/>
            <person name="Sun X."/>
            <person name="Xu C."/>
            <person name="Sun H."/>
            <person name="Wang X."/>
            <person name="Ge C."/>
            <person name="Zhang Z."/>
            <person name="Wang Q."/>
            <person name="Fei Z."/>
            <person name="Jiao C."/>
            <person name="Wang Q."/>
        </authorList>
    </citation>
    <scope>NUCLEOTIDE SEQUENCE [LARGE SCALE GENOMIC DNA]</scope>
    <source>
        <strain evidence="2">cv. Varoflay</strain>
    </source>
</reference>
<feature type="compositionally biased region" description="Basic and acidic residues" evidence="1">
    <location>
        <begin position="603"/>
        <end position="631"/>
    </location>
</feature>
<dbReference type="Proteomes" id="UP000813463">
    <property type="component" value="Chromosome 1"/>
</dbReference>
<keyword evidence="2" id="KW-1185">Reference proteome</keyword>
<dbReference type="KEGG" id="soe:110793670"/>
<feature type="compositionally biased region" description="Basic and acidic residues" evidence="1">
    <location>
        <begin position="321"/>
        <end position="333"/>
    </location>
</feature>
<feature type="compositionally biased region" description="Basic and acidic residues" evidence="1">
    <location>
        <begin position="438"/>
        <end position="450"/>
    </location>
</feature>
<feature type="region of interest" description="Disordered" evidence="1">
    <location>
        <begin position="175"/>
        <end position="231"/>
    </location>
</feature>
<feature type="compositionally biased region" description="Basic residues" evidence="1">
    <location>
        <begin position="491"/>
        <end position="500"/>
    </location>
</feature>
<evidence type="ECO:0000313" key="3">
    <source>
        <dbReference type="RefSeq" id="XP_021854264.1"/>
    </source>
</evidence>
<feature type="compositionally biased region" description="Polar residues" evidence="1">
    <location>
        <begin position="659"/>
        <end position="670"/>
    </location>
</feature>
<proteinExistence type="predicted"/>
<evidence type="ECO:0000256" key="1">
    <source>
        <dbReference type="SAM" id="MobiDB-lite"/>
    </source>
</evidence>
<name>A0A9R0IRJ1_SPIOL</name>
<gene>
    <name evidence="3" type="primary">LOC110793670</name>
</gene>
<feature type="compositionally biased region" description="Polar residues" evidence="1">
    <location>
        <begin position="640"/>
        <end position="651"/>
    </location>
</feature>
<dbReference type="OrthoDB" id="1093005at2759"/>
<evidence type="ECO:0000313" key="2">
    <source>
        <dbReference type="Proteomes" id="UP000813463"/>
    </source>
</evidence>
<feature type="compositionally biased region" description="Basic and acidic residues" evidence="1">
    <location>
        <begin position="545"/>
        <end position="556"/>
    </location>
</feature>
<feature type="region of interest" description="Disordered" evidence="1">
    <location>
        <begin position="427"/>
        <end position="873"/>
    </location>
</feature>
<dbReference type="AlphaFoldDB" id="A0A9R0IRJ1"/>
<feature type="region of interest" description="Disordered" evidence="1">
    <location>
        <begin position="297"/>
        <end position="395"/>
    </location>
</feature>
<feature type="compositionally biased region" description="Basic and acidic residues" evidence="1">
    <location>
        <begin position="473"/>
        <end position="490"/>
    </location>
</feature>
<feature type="compositionally biased region" description="Low complexity" evidence="1">
    <location>
        <begin position="780"/>
        <end position="798"/>
    </location>
</feature>
<dbReference type="RefSeq" id="XP_021854264.1">
    <property type="nucleotide sequence ID" value="XM_021998572.2"/>
</dbReference>
<reference evidence="3" key="2">
    <citation type="submission" date="2025-08" db="UniProtKB">
        <authorList>
            <consortium name="RefSeq"/>
        </authorList>
    </citation>
    <scope>IDENTIFICATION</scope>
    <source>
        <tissue evidence="3">Leaf</tissue>
    </source>
</reference>
<protein>
    <recommendedName>
        <fullName evidence="4">Nucleolar protein Dnt1-like N-terminal domain-containing protein</fullName>
    </recommendedName>
</protein>
<feature type="compositionally biased region" description="Basic residues" evidence="1">
    <location>
        <begin position="334"/>
        <end position="344"/>
    </location>
</feature>
<feature type="compositionally biased region" description="Polar residues" evidence="1">
    <location>
        <begin position="822"/>
        <end position="843"/>
    </location>
</feature>
<evidence type="ECO:0008006" key="4">
    <source>
        <dbReference type="Google" id="ProtNLM"/>
    </source>
</evidence>
<feature type="compositionally biased region" description="Polar residues" evidence="1">
    <location>
        <begin position="854"/>
        <end position="863"/>
    </location>
</feature>
<dbReference type="GeneID" id="110793670"/>
<organism evidence="2 3">
    <name type="scientific">Spinacia oleracea</name>
    <name type="common">Spinach</name>
    <dbReference type="NCBI Taxonomy" id="3562"/>
    <lineage>
        <taxon>Eukaryota</taxon>
        <taxon>Viridiplantae</taxon>
        <taxon>Streptophyta</taxon>
        <taxon>Embryophyta</taxon>
        <taxon>Tracheophyta</taxon>
        <taxon>Spermatophyta</taxon>
        <taxon>Magnoliopsida</taxon>
        <taxon>eudicotyledons</taxon>
        <taxon>Gunneridae</taxon>
        <taxon>Pentapetalae</taxon>
        <taxon>Caryophyllales</taxon>
        <taxon>Chenopodiaceae</taxon>
        <taxon>Chenopodioideae</taxon>
        <taxon>Anserineae</taxon>
        <taxon>Spinacia</taxon>
    </lineage>
</organism>